<comment type="caution">
    <text evidence="2">The sequence shown here is derived from an EMBL/GenBank/DDBJ whole genome shotgun (WGS) entry which is preliminary data.</text>
</comment>
<dbReference type="EMBL" id="BKCJ011081486">
    <property type="protein sequence ID" value="GFC81832.1"/>
    <property type="molecule type" value="Genomic_DNA"/>
</dbReference>
<name>A0A699RCL8_TANCI</name>
<evidence type="ECO:0000256" key="1">
    <source>
        <dbReference type="SAM" id="MobiDB-lite"/>
    </source>
</evidence>
<feature type="region of interest" description="Disordered" evidence="1">
    <location>
        <begin position="117"/>
        <end position="146"/>
    </location>
</feature>
<feature type="compositionally biased region" description="Acidic residues" evidence="1">
    <location>
        <begin position="119"/>
        <end position="135"/>
    </location>
</feature>
<sequence>NTPNKYKKDVVTRKTRSQTIIEVAVAGKLTNSTSIQKPRTQQRQRSQLKINSQLDDTIADIYDERGQKLKGPAVEDPTVQSLLDQPVAREGLSVAHNKYYDTDSDAILYSLSLDKTEESANEIDDADESGMDLSDDNLIRDNDATR</sequence>
<accession>A0A699RCL8</accession>
<feature type="region of interest" description="Disordered" evidence="1">
    <location>
        <begin position="31"/>
        <end position="51"/>
    </location>
</feature>
<evidence type="ECO:0000313" key="2">
    <source>
        <dbReference type="EMBL" id="GFC81832.1"/>
    </source>
</evidence>
<reference evidence="2" key="1">
    <citation type="journal article" date="2019" name="Sci. Rep.">
        <title>Draft genome of Tanacetum cinerariifolium, the natural source of mosquito coil.</title>
        <authorList>
            <person name="Yamashiro T."/>
            <person name="Shiraishi A."/>
            <person name="Satake H."/>
            <person name="Nakayama K."/>
        </authorList>
    </citation>
    <scope>NUCLEOTIDE SEQUENCE</scope>
</reference>
<protein>
    <submittedName>
        <fullName evidence="2">Uncharacterized protein</fullName>
    </submittedName>
</protein>
<feature type="compositionally biased region" description="Basic and acidic residues" evidence="1">
    <location>
        <begin position="137"/>
        <end position="146"/>
    </location>
</feature>
<feature type="non-terminal residue" evidence="2">
    <location>
        <position position="1"/>
    </location>
</feature>
<organism evidence="2">
    <name type="scientific">Tanacetum cinerariifolium</name>
    <name type="common">Dalmatian daisy</name>
    <name type="synonym">Chrysanthemum cinerariifolium</name>
    <dbReference type="NCBI Taxonomy" id="118510"/>
    <lineage>
        <taxon>Eukaryota</taxon>
        <taxon>Viridiplantae</taxon>
        <taxon>Streptophyta</taxon>
        <taxon>Embryophyta</taxon>
        <taxon>Tracheophyta</taxon>
        <taxon>Spermatophyta</taxon>
        <taxon>Magnoliopsida</taxon>
        <taxon>eudicotyledons</taxon>
        <taxon>Gunneridae</taxon>
        <taxon>Pentapetalae</taxon>
        <taxon>asterids</taxon>
        <taxon>campanulids</taxon>
        <taxon>Asterales</taxon>
        <taxon>Asteraceae</taxon>
        <taxon>Asteroideae</taxon>
        <taxon>Anthemideae</taxon>
        <taxon>Anthemidinae</taxon>
        <taxon>Tanacetum</taxon>
    </lineage>
</organism>
<dbReference type="AlphaFoldDB" id="A0A699RCL8"/>
<gene>
    <name evidence="2" type="ORF">Tci_853802</name>
</gene>
<proteinExistence type="predicted"/>